<dbReference type="EMBL" id="BQNB010016583">
    <property type="protein sequence ID" value="GJT53391.1"/>
    <property type="molecule type" value="Genomic_DNA"/>
</dbReference>
<evidence type="ECO:0000313" key="5">
    <source>
        <dbReference type="EMBL" id="GJT53391.1"/>
    </source>
</evidence>
<dbReference type="Pfam" id="PF07727">
    <property type="entry name" value="RVT_2"/>
    <property type="match status" value="1"/>
</dbReference>
<reference evidence="5" key="1">
    <citation type="journal article" date="2022" name="Int. J. Mol. Sci.">
        <title>Draft Genome of Tanacetum Coccineum: Genomic Comparison of Closely Related Tanacetum-Family Plants.</title>
        <authorList>
            <person name="Yamashiro T."/>
            <person name="Shiraishi A."/>
            <person name="Nakayama K."/>
            <person name="Satake H."/>
        </authorList>
    </citation>
    <scope>NUCLEOTIDE SEQUENCE</scope>
</reference>
<evidence type="ECO:0000256" key="2">
    <source>
        <dbReference type="SAM" id="MobiDB-lite"/>
    </source>
</evidence>
<feature type="compositionally biased region" description="Basic and acidic residues" evidence="2">
    <location>
        <begin position="600"/>
        <end position="619"/>
    </location>
</feature>
<comment type="caution">
    <text evidence="5">The sequence shown here is derived from an EMBL/GenBank/DDBJ whole genome shotgun (WGS) entry which is preliminary data.</text>
</comment>
<dbReference type="InterPro" id="IPR013103">
    <property type="entry name" value="RVT_2"/>
</dbReference>
<evidence type="ECO:0000259" key="4">
    <source>
        <dbReference type="Pfam" id="PF13976"/>
    </source>
</evidence>
<dbReference type="InterPro" id="IPR043502">
    <property type="entry name" value="DNA/RNA_pol_sf"/>
</dbReference>
<feature type="domain" description="Reverse transcriptase Ty1/copia-type" evidence="3">
    <location>
        <begin position="739"/>
        <end position="954"/>
    </location>
</feature>
<proteinExistence type="predicted"/>
<feature type="domain" description="GAG-pre-integrase" evidence="4">
    <location>
        <begin position="410"/>
        <end position="467"/>
    </location>
</feature>
<reference evidence="5" key="2">
    <citation type="submission" date="2022-01" db="EMBL/GenBank/DDBJ databases">
        <authorList>
            <person name="Yamashiro T."/>
            <person name="Shiraishi A."/>
            <person name="Satake H."/>
            <person name="Nakayama K."/>
        </authorList>
    </citation>
    <scope>NUCLEOTIDE SEQUENCE</scope>
</reference>
<dbReference type="SUPFAM" id="SSF56672">
    <property type="entry name" value="DNA/RNA polymerases"/>
    <property type="match status" value="1"/>
</dbReference>
<dbReference type="Pfam" id="PF13976">
    <property type="entry name" value="gag_pre-integrs"/>
    <property type="match status" value="1"/>
</dbReference>
<protein>
    <submittedName>
        <fullName evidence="5">Ribonuclease H-like domain-containing protein</fullName>
    </submittedName>
</protein>
<feature type="region of interest" description="Disordered" evidence="2">
    <location>
        <begin position="598"/>
        <end position="665"/>
    </location>
</feature>
<evidence type="ECO:0000259" key="3">
    <source>
        <dbReference type="Pfam" id="PF07727"/>
    </source>
</evidence>
<name>A0ABQ5EQX8_9ASTR</name>
<accession>A0ABQ5EQX8</accession>
<dbReference type="Proteomes" id="UP001151760">
    <property type="component" value="Unassembled WGS sequence"/>
</dbReference>
<dbReference type="InterPro" id="IPR025724">
    <property type="entry name" value="GAG-pre-integrase_dom"/>
</dbReference>
<evidence type="ECO:0000256" key="1">
    <source>
        <dbReference type="SAM" id="Coils"/>
    </source>
</evidence>
<feature type="compositionally biased region" description="Polar residues" evidence="2">
    <location>
        <begin position="633"/>
        <end position="644"/>
    </location>
</feature>
<keyword evidence="6" id="KW-1185">Reference proteome</keyword>
<feature type="coiled-coil region" evidence="1">
    <location>
        <begin position="155"/>
        <end position="182"/>
    </location>
</feature>
<gene>
    <name evidence="5" type="ORF">Tco_0988445</name>
</gene>
<organism evidence="5 6">
    <name type="scientific">Tanacetum coccineum</name>
    <dbReference type="NCBI Taxonomy" id="301880"/>
    <lineage>
        <taxon>Eukaryota</taxon>
        <taxon>Viridiplantae</taxon>
        <taxon>Streptophyta</taxon>
        <taxon>Embryophyta</taxon>
        <taxon>Tracheophyta</taxon>
        <taxon>Spermatophyta</taxon>
        <taxon>Magnoliopsida</taxon>
        <taxon>eudicotyledons</taxon>
        <taxon>Gunneridae</taxon>
        <taxon>Pentapetalae</taxon>
        <taxon>asterids</taxon>
        <taxon>campanulids</taxon>
        <taxon>Asterales</taxon>
        <taxon>Asteraceae</taxon>
        <taxon>Asteroideae</taxon>
        <taxon>Anthemideae</taxon>
        <taxon>Anthemidinae</taxon>
        <taxon>Tanacetum</taxon>
    </lineage>
</organism>
<sequence length="954" mass="107935">MNQSTNGAVNTTHDATTAGTQATAINSTTIDNLSDAVICAFFVSKPTSPQLDNEDLQQIHLDDLEEIDLRENTIRVLPVETTTSNAFVSCDGSGYDWSDQTEEGPINFALMAYSSTSSNSESVEARLIVYKKNKSVYEEDIKVLKHEIHLREVAITELRRKLELAQKQKDEIKLTVENFENSSKKLSKLIDCQIVDKCKTGLGYNVVPPPYTGNFMTPKLDLSFSGLEEVVNEPIVSEPTVKKPVVETYEAKAKTDKPKVARKNFGPPLIKDWISDSEDEAVLKPKIEKKTVKPSFSKIEFVKSKEQVKSHRKTTVKQGNMSYLTNYEEINGGYLAFGGNLKGGKITDRGTIKTGNLDFENVYFVRELKFDLFSVSQMCDKKNSVLFNDTECIVLSATFHILLKVPRKNNMYSVDLKNIVPKGGLTCLFAKATSDESKLWHRRLGHINFKTMNKLVKGNLVRGLPSKLFENDEPVLLVKRESNIEPLVLVTKPHNKTPYEFFLGRKPALGFMRPFGCHVTILNTIDHLGKFDGKADEGFFVGYSINRSGPNWLFDINALTKSMNYMPVVVGNESNDARKDYILLPLWTANPPIFQSSKSSLDDGFKPSSDNGKKVDGASRQESQSDDQEKADNTNNVNAVSINGVNDVDKNTSNELPFDPEMPDLKDISTFNFSNENEDDGAEADMNNLDTTIQVSHSPTIRIHKDHPLDQVIEDLQSATQTRRMIKNLEEHGFVSTIQKRAIGTKWGFRNRKDKRGIVIRNKARLVSQRDTQKEGIDYDEVFTPIARTEAIRLVLAYASFKDFVVYQMDAKSAFLYGKIKEEMYVFQPPAFEDLDFLDRVYKVEKALYGLHQAPRGWYETLSTYLLDNGFQRGKIDKTLFIRRYKGDILLVQVYVGDIIFGSTRKELCLAFEKMMHKKFQMSSMGEITFFMGLQVKQKNDGIFISQDKYVGEI</sequence>
<evidence type="ECO:0000313" key="6">
    <source>
        <dbReference type="Proteomes" id="UP001151760"/>
    </source>
</evidence>
<keyword evidence="1" id="KW-0175">Coiled coil</keyword>